<dbReference type="SUPFAM" id="SSF55961">
    <property type="entry name" value="Bet v1-like"/>
    <property type="match status" value="1"/>
</dbReference>
<comment type="caution">
    <text evidence="8">The sequence shown here is derived from an EMBL/GenBank/DDBJ whole genome shotgun (WGS) entry which is preliminary data.</text>
</comment>
<keyword evidence="3" id="KW-0479">Metal-binding</keyword>
<keyword evidence="6" id="KW-0411">Iron-sulfur</keyword>
<dbReference type="GO" id="GO:0051213">
    <property type="term" value="F:dioxygenase activity"/>
    <property type="evidence" value="ECO:0007669"/>
    <property type="project" value="UniProtKB-KW"/>
</dbReference>
<dbReference type="Gene3D" id="2.102.10.10">
    <property type="entry name" value="Rieske [2Fe-2S] iron-sulphur domain"/>
    <property type="match status" value="1"/>
</dbReference>
<name>A0A939DEH5_9GAMM</name>
<evidence type="ECO:0000259" key="7">
    <source>
        <dbReference type="PROSITE" id="PS51296"/>
    </source>
</evidence>
<evidence type="ECO:0000256" key="1">
    <source>
        <dbReference type="ARBA" id="ARBA00001962"/>
    </source>
</evidence>
<dbReference type="SUPFAM" id="SSF50022">
    <property type="entry name" value="ISP domain"/>
    <property type="match status" value="1"/>
</dbReference>
<dbReference type="InterPro" id="IPR050584">
    <property type="entry name" value="Cholesterol_7-desaturase"/>
</dbReference>
<feature type="domain" description="Rieske" evidence="7">
    <location>
        <begin position="19"/>
        <end position="124"/>
    </location>
</feature>
<dbReference type="CDD" id="cd03469">
    <property type="entry name" value="Rieske_RO_Alpha_N"/>
    <property type="match status" value="1"/>
</dbReference>
<evidence type="ECO:0000313" key="9">
    <source>
        <dbReference type="Proteomes" id="UP000664303"/>
    </source>
</evidence>
<dbReference type="InterPro" id="IPR045605">
    <property type="entry name" value="KshA-like_C"/>
</dbReference>
<protein>
    <submittedName>
        <fullName evidence="8">Aromatic ring-hydroxylating dioxygenase subunit alpha</fullName>
    </submittedName>
</protein>
<keyword evidence="4" id="KW-0560">Oxidoreductase</keyword>
<evidence type="ECO:0000256" key="5">
    <source>
        <dbReference type="ARBA" id="ARBA00023004"/>
    </source>
</evidence>
<accession>A0A939DEH5</accession>
<dbReference type="InterPro" id="IPR017941">
    <property type="entry name" value="Rieske_2Fe-2S"/>
</dbReference>
<keyword evidence="2" id="KW-0001">2Fe-2S</keyword>
<proteinExistence type="predicted"/>
<evidence type="ECO:0000256" key="2">
    <source>
        <dbReference type="ARBA" id="ARBA00022714"/>
    </source>
</evidence>
<gene>
    <name evidence="8" type="ORF">JYP50_08950</name>
</gene>
<dbReference type="GO" id="GO:0051537">
    <property type="term" value="F:2 iron, 2 sulfur cluster binding"/>
    <property type="evidence" value="ECO:0007669"/>
    <property type="project" value="UniProtKB-KW"/>
</dbReference>
<organism evidence="8 9">
    <name type="scientific">Parahaliea mediterranea</name>
    <dbReference type="NCBI Taxonomy" id="651086"/>
    <lineage>
        <taxon>Bacteria</taxon>
        <taxon>Pseudomonadati</taxon>
        <taxon>Pseudomonadota</taxon>
        <taxon>Gammaproteobacteria</taxon>
        <taxon>Cellvibrionales</taxon>
        <taxon>Halieaceae</taxon>
        <taxon>Parahaliea</taxon>
    </lineage>
</organism>
<dbReference type="GO" id="GO:0008203">
    <property type="term" value="P:cholesterol metabolic process"/>
    <property type="evidence" value="ECO:0007669"/>
    <property type="project" value="InterPro"/>
</dbReference>
<dbReference type="Pfam" id="PF00355">
    <property type="entry name" value="Rieske"/>
    <property type="match status" value="1"/>
</dbReference>
<sequence length="346" mass="39263">MSEYKYAFLEPGHYARGWHIVLFSSELAPGEVKALHYFDREFVAWRSESGAVSVLDAYCPHLGAHLASDGGRVNGERIACPFHGWSFDRAGHCVEIPYARKIPERARHALKGWPVMERNGFIALWYSEDASEPQDYIPAIEDWGPAGWGDWQFQRSRIRAQPCDVIENIVDIAHFPHVHGGNVRAFENRFGDVTVTQVSKVQRDPESGMITPPGLDFNLVEARNQGAGMEADAWGDATYHGPSIMYYYTESRSPEISFKSWWVNYHTPVNDQELDLCSAVIMSSLDDTALPEEFTRLYPSVAHAAFGQDVAIWQDKVYRADPILCDGDGPITKLRRWYERFYLPIG</sequence>
<evidence type="ECO:0000256" key="3">
    <source>
        <dbReference type="ARBA" id="ARBA00022723"/>
    </source>
</evidence>
<dbReference type="InterPro" id="IPR036922">
    <property type="entry name" value="Rieske_2Fe-2S_sf"/>
</dbReference>
<comment type="cofactor">
    <cofactor evidence="1">
        <name>Fe cation</name>
        <dbReference type="ChEBI" id="CHEBI:24875"/>
    </cofactor>
</comment>
<dbReference type="PROSITE" id="PS51296">
    <property type="entry name" value="RIESKE"/>
    <property type="match status" value="1"/>
</dbReference>
<evidence type="ECO:0000313" key="8">
    <source>
        <dbReference type="EMBL" id="MBN7796716.1"/>
    </source>
</evidence>
<dbReference type="AlphaFoldDB" id="A0A939DEH5"/>
<dbReference type="PANTHER" id="PTHR21266">
    <property type="entry name" value="IRON-SULFUR DOMAIN CONTAINING PROTEIN"/>
    <property type="match status" value="1"/>
</dbReference>
<dbReference type="Proteomes" id="UP000664303">
    <property type="component" value="Unassembled WGS sequence"/>
</dbReference>
<dbReference type="PANTHER" id="PTHR21266:SF60">
    <property type="entry name" value="3-KETOSTEROID-9-ALPHA-MONOOXYGENASE, OXYGENASE COMPONENT"/>
    <property type="match status" value="1"/>
</dbReference>
<dbReference type="GO" id="GO:0046872">
    <property type="term" value="F:metal ion binding"/>
    <property type="evidence" value="ECO:0007669"/>
    <property type="project" value="UniProtKB-KW"/>
</dbReference>
<keyword evidence="9" id="KW-1185">Reference proteome</keyword>
<keyword evidence="8" id="KW-0223">Dioxygenase</keyword>
<evidence type="ECO:0000256" key="4">
    <source>
        <dbReference type="ARBA" id="ARBA00023002"/>
    </source>
</evidence>
<evidence type="ECO:0000256" key="6">
    <source>
        <dbReference type="ARBA" id="ARBA00023014"/>
    </source>
</evidence>
<dbReference type="Pfam" id="PF19298">
    <property type="entry name" value="KshA_C"/>
    <property type="match status" value="1"/>
</dbReference>
<dbReference type="Gene3D" id="3.90.380.10">
    <property type="entry name" value="Naphthalene 1,2-dioxygenase Alpha Subunit, Chain A, domain 1"/>
    <property type="match status" value="1"/>
</dbReference>
<reference evidence="8" key="1">
    <citation type="submission" date="2021-02" db="EMBL/GenBank/DDBJ databases">
        <title>PHA producing bacteria isolated from coastal sediment in Guangdong, Shenzhen.</title>
        <authorList>
            <person name="Zheng W."/>
            <person name="Yu S."/>
            <person name="Huang Y."/>
        </authorList>
    </citation>
    <scope>NUCLEOTIDE SEQUENCE</scope>
    <source>
        <strain evidence="8">TN14-10</strain>
    </source>
</reference>
<keyword evidence="5" id="KW-0408">Iron</keyword>
<dbReference type="EMBL" id="JAFKCZ010000006">
    <property type="protein sequence ID" value="MBN7796716.1"/>
    <property type="molecule type" value="Genomic_DNA"/>
</dbReference>
<dbReference type="RefSeq" id="WP_206560169.1">
    <property type="nucleotide sequence ID" value="NZ_JAFKCZ010000006.1"/>
</dbReference>